<protein>
    <submittedName>
        <fullName evidence="9">PTS cellobiose transporter subunit IIC</fullName>
    </submittedName>
</protein>
<evidence type="ECO:0000256" key="1">
    <source>
        <dbReference type="ARBA" id="ARBA00022448"/>
    </source>
</evidence>
<gene>
    <name evidence="9" type="ORF">PML95_03735</name>
</gene>
<dbReference type="RefSeq" id="WP_023606600.1">
    <property type="nucleotide sequence ID" value="NZ_CP090216.1"/>
</dbReference>
<dbReference type="AlphaFoldDB" id="A0AAF0BHW4"/>
<dbReference type="SUPFAM" id="SSF52794">
    <property type="entry name" value="PTS system IIB component-like"/>
    <property type="match status" value="1"/>
</dbReference>
<evidence type="ECO:0000256" key="3">
    <source>
        <dbReference type="ARBA" id="ARBA00022597"/>
    </source>
</evidence>
<keyword evidence="6" id="KW-0418">Kinase</keyword>
<keyword evidence="1" id="KW-0813">Transport</keyword>
<accession>A0AAF0BHW4</accession>
<dbReference type="InterPro" id="IPR036095">
    <property type="entry name" value="PTS_EIIB-like_sf"/>
</dbReference>
<dbReference type="InterPro" id="IPR051819">
    <property type="entry name" value="PTS_sugar-specific_EIIB"/>
</dbReference>
<sequence length="103" mass="11821">MEKSILLVCETGISAALFVSKMLESLRAKSLNYDVDYAPVARVEEKLDFKHYDYILLSPQVHRYEEELKGLLEQVKCESEIIGITGEEFATMNIEKIMAKFLD</sequence>
<keyword evidence="3" id="KW-0762">Sugar transport</keyword>
<dbReference type="InterPro" id="IPR003501">
    <property type="entry name" value="PTS_EIIB_2/3"/>
</dbReference>
<keyword evidence="5" id="KW-0598">Phosphotransferase system</keyword>
<evidence type="ECO:0000256" key="7">
    <source>
        <dbReference type="PROSITE-ProRule" id="PRU00423"/>
    </source>
</evidence>
<reference evidence="9" key="1">
    <citation type="submission" date="2023-01" db="EMBL/GenBank/DDBJ databases">
        <title>Oxazolidinone resistance genes in florfenicol resistant enterococci from beef cattle and veal calves at slaughter.</title>
        <authorList>
            <person name="Biggel M."/>
        </authorList>
    </citation>
    <scope>NUCLEOTIDE SEQUENCE</scope>
    <source>
        <strain evidence="9">K204-1</strain>
    </source>
</reference>
<keyword evidence="4" id="KW-0808">Transferase</keyword>
<dbReference type="GO" id="GO:0008982">
    <property type="term" value="F:protein-N(PI)-phosphohistidine-sugar phosphotransferase activity"/>
    <property type="evidence" value="ECO:0007669"/>
    <property type="project" value="InterPro"/>
</dbReference>
<organism evidence="9 10">
    <name type="scientific">Vagococcus lutrae</name>
    <dbReference type="NCBI Taxonomy" id="81947"/>
    <lineage>
        <taxon>Bacteria</taxon>
        <taxon>Bacillati</taxon>
        <taxon>Bacillota</taxon>
        <taxon>Bacilli</taxon>
        <taxon>Lactobacillales</taxon>
        <taxon>Enterococcaceae</taxon>
        <taxon>Vagococcus</taxon>
    </lineage>
</organism>
<evidence type="ECO:0000256" key="2">
    <source>
        <dbReference type="ARBA" id="ARBA00022553"/>
    </source>
</evidence>
<dbReference type="GO" id="GO:0016301">
    <property type="term" value="F:kinase activity"/>
    <property type="evidence" value="ECO:0007669"/>
    <property type="project" value="UniProtKB-KW"/>
</dbReference>
<dbReference type="InterPro" id="IPR013012">
    <property type="entry name" value="PTS_EIIB_3"/>
</dbReference>
<evidence type="ECO:0000313" key="10">
    <source>
        <dbReference type="Proteomes" id="UP001179600"/>
    </source>
</evidence>
<evidence type="ECO:0000256" key="5">
    <source>
        <dbReference type="ARBA" id="ARBA00022683"/>
    </source>
</evidence>
<dbReference type="PROSITE" id="PS51100">
    <property type="entry name" value="PTS_EIIB_TYPE_3"/>
    <property type="match status" value="1"/>
</dbReference>
<proteinExistence type="predicted"/>
<dbReference type="PANTHER" id="PTHR34581:SF2">
    <property type="entry name" value="PTS SYSTEM N,N'-DIACETYLCHITOBIOSE-SPECIFIC EIIB COMPONENT"/>
    <property type="match status" value="1"/>
</dbReference>
<feature type="domain" description="PTS EIIB type-3" evidence="8">
    <location>
        <begin position="2"/>
        <end position="103"/>
    </location>
</feature>
<evidence type="ECO:0000256" key="4">
    <source>
        <dbReference type="ARBA" id="ARBA00022679"/>
    </source>
</evidence>
<evidence type="ECO:0000313" key="9">
    <source>
        <dbReference type="EMBL" id="WCG23362.1"/>
    </source>
</evidence>
<dbReference type="Pfam" id="PF02302">
    <property type="entry name" value="PTS_IIB"/>
    <property type="match status" value="1"/>
</dbReference>
<dbReference type="Proteomes" id="UP001179600">
    <property type="component" value="Chromosome"/>
</dbReference>
<dbReference type="Gene3D" id="3.40.50.2300">
    <property type="match status" value="1"/>
</dbReference>
<evidence type="ECO:0000256" key="6">
    <source>
        <dbReference type="ARBA" id="ARBA00022777"/>
    </source>
</evidence>
<dbReference type="EMBL" id="CP116507">
    <property type="protein sequence ID" value="WCG23362.1"/>
    <property type="molecule type" value="Genomic_DNA"/>
</dbReference>
<dbReference type="GeneID" id="72385084"/>
<keyword evidence="2" id="KW-0597">Phosphoprotein</keyword>
<dbReference type="PANTHER" id="PTHR34581">
    <property type="entry name" value="PTS SYSTEM N,N'-DIACETYLCHITOBIOSE-SPECIFIC EIIB COMPONENT"/>
    <property type="match status" value="1"/>
</dbReference>
<dbReference type="GO" id="GO:0009401">
    <property type="term" value="P:phosphoenolpyruvate-dependent sugar phosphotransferase system"/>
    <property type="evidence" value="ECO:0007669"/>
    <property type="project" value="UniProtKB-KW"/>
</dbReference>
<feature type="modified residue" description="Phosphocysteine; by EIIA" evidence="7">
    <location>
        <position position="9"/>
    </location>
</feature>
<name>A0AAF0BHW4_9ENTE</name>
<evidence type="ECO:0000259" key="8">
    <source>
        <dbReference type="PROSITE" id="PS51100"/>
    </source>
</evidence>